<dbReference type="InterPro" id="IPR029033">
    <property type="entry name" value="His_PPase_superfam"/>
</dbReference>
<feature type="domain" description="Nudix hydrolase" evidence="2">
    <location>
        <begin position="12"/>
        <end position="145"/>
    </location>
</feature>
<dbReference type="InterPro" id="IPR013078">
    <property type="entry name" value="His_Pase_superF_clade-1"/>
</dbReference>
<dbReference type="RefSeq" id="WP_286346065.1">
    <property type="nucleotide sequence ID" value="NZ_AP027732.1"/>
</dbReference>
<reference evidence="4" key="1">
    <citation type="journal article" date="2019" name="Int. J. Syst. Evol. Microbiol.">
        <title>The Global Catalogue of Microorganisms (GCM) 10K type strain sequencing project: providing services to taxonomists for standard genome sequencing and annotation.</title>
        <authorList>
            <consortium name="The Broad Institute Genomics Platform"/>
            <consortium name="The Broad Institute Genome Sequencing Center for Infectious Disease"/>
            <person name="Wu L."/>
            <person name="Ma J."/>
        </authorList>
    </citation>
    <scope>NUCLEOTIDE SEQUENCE [LARGE SCALE GENOMIC DNA]</scope>
    <source>
        <strain evidence="4">NBRC 108728</strain>
    </source>
</reference>
<evidence type="ECO:0000259" key="2">
    <source>
        <dbReference type="PROSITE" id="PS51462"/>
    </source>
</evidence>
<dbReference type="EMBL" id="AP027732">
    <property type="protein sequence ID" value="BDZ49234.1"/>
    <property type="molecule type" value="Genomic_DNA"/>
</dbReference>
<dbReference type="InterPro" id="IPR051325">
    <property type="entry name" value="Nudix_hydrolase_domain"/>
</dbReference>
<proteinExistence type="predicted"/>
<dbReference type="PANTHER" id="PTHR21340">
    <property type="entry name" value="DIADENOSINE 5,5-P1,P4-TETRAPHOSPHATE PYROPHOSPHOHYDROLASE MUTT"/>
    <property type="match status" value="1"/>
</dbReference>
<name>A0ABN6XW78_9MICO</name>
<dbReference type="Gene3D" id="3.90.79.10">
    <property type="entry name" value="Nucleoside Triphosphate Pyrophosphohydrolase"/>
    <property type="match status" value="1"/>
</dbReference>
<sequence>MTTKRSTTAAATTVVAAGAVCWRLVDGKVRVLLIHREYNHDVSLPKGKVDPGEATPQTAVREVSEETGYDITLGAPIGTAEYLLPGGRDKIVHYWAAEVTDEAFEAAGTFKPNSEVQVIEWVPLAKARAQLTYERDAEVLDRFADRVASDQARTFAVVALRHAKAIPPSEWSGVDATRPLQPTGRKQARSIAPSIASWSPERIISSTAARCLATVEPLSSASHVGVKQTDALSQDAFEAGKHDVAGVVKKRLKKRVNAVLCSHGPVLPEIVREISSQTVGGHKLDLRRYSALGTADYTVLHISKADGTLVAVETHGPAA</sequence>
<organism evidence="3 4">
    <name type="scientific">Frondihabitans sucicola</name>
    <dbReference type="NCBI Taxonomy" id="1268041"/>
    <lineage>
        <taxon>Bacteria</taxon>
        <taxon>Bacillati</taxon>
        <taxon>Actinomycetota</taxon>
        <taxon>Actinomycetes</taxon>
        <taxon>Micrococcales</taxon>
        <taxon>Microbacteriaceae</taxon>
        <taxon>Frondihabitans</taxon>
    </lineage>
</organism>
<evidence type="ECO:0000313" key="4">
    <source>
        <dbReference type="Proteomes" id="UP001321486"/>
    </source>
</evidence>
<evidence type="ECO:0000313" key="3">
    <source>
        <dbReference type="EMBL" id="BDZ49234.1"/>
    </source>
</evidence>
<gene>
    <name evidence="3" type="ORF">GCM10025867_14750</name>
</gene>
<evidence type="ECO:0000256" key="1">
    <source>
        <dbReference type="ARBA" id="ARBA00022801"/>
    </source>
</evidence>
<dbReference type="CDD" id="cd07067">
    <property type="entry name" value="HP_PGM_like"/>
    <property type="match status" value="1"/>
</dbReference>
<dbReference type="SUPFAM" id="SSF55811">
    <property type="entry name" value="Nudix"/>
    <property type="match status" value="1"/>
</dbReference>
<dbReference type="Proteomes" id="UP001321486">
    <property type="component" value="Chromosome"/>
</dbReference>
<dbReference type="InterPro" id="IPR000086">
    <property type="entry name" value="NUDIX_hydrolase_dom"/>
</dbReference>
<accession>A0ABN6XW78</accession>
<dbReference type="SMART" id="SM00855">
    <property type="entry name" value="PGAM"/>
    <property type="match status" value="1"/>
</dbReference>
<dbReference type="SUPFAM" id="SSF53254">
    <property type="entry name" value="Phosphoglycerate mutase-like"/>
    <property type="match status" value="1"/>
</dbReference>
<dbReference type="Pfam" id="PF00300">
    <property type="entry name" value="His_Phos_1"/>
    <property type="match status" value="1"/>
</dbReference>
<dbReference type="PROSITE" id="PS00893">
    <property type="entry name" value="NUDIX_BOX"/>
    <property type="match status" value="1"/>
</dbReference>
<dbReference type="Gene3D" id="3.40.50.1240">
    <property type="entry name" value="Phosphoglycerate mutase-like"/>
    <property type="match status" value="1"/>
</dbReference>
<protein>
    <submittedName>
        <fullName evidence="3">ADP-ribose pyrophosphatase</fullName>
    </submittedName>
</protein>
<dbReference type="PANTHER" id="PTHR21340:SF0">
    <property type="entry name" value="BIS(5'-NUCLEOSYL)-TETRAPHOSPHATASE [ASYMMETRICAL]"/>
    <property type="match status" value="1"/>
</dbReference>
<dbReference type="InterPro" id="IPR015797">
    <property type="entry name" value="NUDIX_hydrolase-like_dom_sf"/>
</dbReference>
<keyword evidence="1" id="KW-0378">Hydrolase</keyword>
<dbReference type="PROSITE" id="PS51462">
    <property type="entry name" value="NUDIX"/>
    <property type="match status" value="1"/>
</dbReference>
<keyword evidence="4" id="KW-1185">Reference proteome</keyword>
<dbReference type="InterPro" id="IPR020084">
    <property type="entry name" value="NUDIX_hydrolase_CS"/>
</dbReference>
<dbReference type="Pfam" id="PF00293">
    <property type="entry name" value="NUDIX"/>
    <property type="match status" value="1"/>
</dbReference>
<dbReference type="CDD" id="cd03673">
    <property type="entry name" value="NUDIX_Ap6A_hydrolase"/>
    <property type="match status" value="1"/>
</dbReference>